<evidence type="ECO:0000256" key="1">
    <source>
        <dbReference type="SAM" id="MobiDB-lite"/>
    </source>
</evidence>
<reference evidence="2 3" key="1">
    <citation type="submission" date="2014-11" db="EMBL/GenBank/DDBJ databases">
        <title>A Rickettsiales Symbiont of Amoebae With Ancient Features.</title>
        <authorList>
            <person name="Schulz F."/>
            <person name="Martijn J."/>
            <person name="Wascher F."/>
            <person name="Kostanjsek R."/>
            <person name="Ettema T.J."/>
            <person name="Horn M."/>
        </authorList>
    </citation>
    <scope>NUCLEOTIDE SEQUENCE [LARGE SCALE GENOMIC DNA]</scope>
    <source>
        <strain evidence="2 3">UWC36</strain>
    </source>
</reference>
<evidence type="ECO:0008006" key="4">
    <source>
        <dbReference type="Google" id="ProtNLM"/>
    </source>
</evidence>
<feature type="compositionally biased region" description="Basic residues" evidence="1">
    <location>
        <begin position="165"/>
        <end position="174"/>
    </location>
</feature>
<dbReference type="Proteomes" id="UP000031258">
    <property type="component" value="Unassembled WGS sequence"/>
</dbReference>
<protein>
    <recommendedName>
        <fullName evidence="4">Bacteriophage lambda Replication protein O N-terminal domain-containing protein</fullName>
    </recommendedName>
</protein>
<organism evidence="2 3">
    <name type="scientific">Candidatus Jidaibacter acanthamoebae</name>
    <dbReference type="NCBI Taxonomy" id="86105"/>
    <lineage>
        <taxon>Bacteria</taxon>
        <taxon>Pseudomonadati</taxon>
        <taxon>Pseudomonadota</taxon>
        <taxon>Alphaproteobacteria</taxon>
        <taxon>Rickettsiales</taxon>
        <taxon>Candidatus Midichloriaceae</taxon>
        <taxon>Candidatus Jidaibacter</taxon>
    </lineage>
</organism>
<dbReference type="AlphaFoldDB" id="A0A0C1QMI1"/>
<comment type="caution">
    <text evidence="2">The sequence shown here is derived from an EMBL/GenBank/DDBJ whole genome shotgun (WGS) entry which is preliminary data.</text>
</comment>
<feature type="region of interest" description="Disordered" evidence="1">
    <location>
        <begin position="156"/>
        <end position="181"/>
    </location>
</feature>
<name>A0A0C1QMI1_9RICK</name>
<keyword evidence="3" id="KW-1185">Reference proteome</keyword>
<sequence>MKPIGKIDMLKINEIDNLFADEPLTEREAWRWLINNIAIEPCYKVLNKNLYIVNKGQILTSNRSLAKVWQWNEVRVRRFLSRLKCLGLIDSEVSAKGTVLTIDSSYISGEINKVANSTTDSEVTNTQRKDSSPVLQEKPVFTNHILVAMTQSKGWVKKKDEKEKNQKKKKKEKKPLKEKNIPLGNTKKEKVSYEFEVIEEGNVPLAEVENAKPTKGKDAKPRKKPKQLNDWLEELRVDQVEDWARENMLDELDLTWELEKFKDYFRAYRSKPPRDGVAALRNWLRNSIEFNRNMRKGYGKNTITKPNARDLFTTASANILAKLNGVQLDRDKEPMGHTLQQADTCHLKDLRHLRTVS</sequence>
<proteinExistence type="predicted"/>
<accession>A0A0C1QMI1</accession>
<evidence type="ECO:0000313" key="2">
    <source>
        <dbReference type="EMBL" id="KIE05243.1"/>
    </source>
</evidence>
<dbReference type="STRING" id="86105.NF27_DT00170"/>
<evidence type="ECO:0000313" key="3">
    <source>
        <dbReference type="Proteomes" id="UP000031258"/>
    </source>
</evidence>
<gene>
    <name evidence="2" type="ORF">NF27_DT00170</name>
</gene>
<dbReference type="EMBL" id="JSWE01000096">
    <property type="protein sequence ID" value="KIE05243.1"/>
    <property type="molecule type" value="Genomic_DNA"/>
</dbReference>